<keyword evidence="4" id="KW-0472">Membrane</keyword>
<gene>
    <name evidence="6" type="ORF">KQY15_14600</name>
</gene>
<dbReference type="PANTHER" id="PTHR36842:SF1">
    <property type="entry name" value="PROTEIN TOLB"/>
    <property type="match status" value="1"/>
</dbReference>
<organism evidence="6 7">
    <name type="scientific">Arsukibacterium indicum</name>
    <dbReference type="NCBI Taxonomy" id="2848612"/>
    <lineage>
        <taxon>Bacteria</taxon>
        <taxon>Pseudomonadati</taxon>
        <taxon>Pseudomonadota</taxon>
        <taxon>Gammaproteobacteria</taxon>
        <taxon>Chromatiales</taxon>
        <taxon>Chromatiaceae</taxon>
        <taxon>Arsukibacterium</taxon>
    </lineage>
</organism>
<evidence type="ECO:0000259" key="5">
    <source>
        <dbReference type="PROSITE" id="PS51755"/>
    </source>
</evidence>
<dbReference type="SMART" id="SM00862">
    <property type="entry name" value="Trans_reg_C"/>
    <property type="match status" value="1"/>
</dbReference>
<dbReference type="Pfam" id="PF00486">
    <property type="entry name" value="Trans_reg_C"/>
    <property type="match status" value="1"/>
</dbReference>
<accession>A0ABS6MPY3</accession>
<keyword evidence="1 2" id="KW-0238">DNA-binding</keyword>
<dbReference type="EMBL" id="JAHRID010000007">
    <property type="protein sequence ID" value="MBV2130322.1"/>
    <property type="molecule type" value="Genomic_DNA"/>
</dbReference>
<feature type="domain" description="OmpR/PhoB-type" evidence="5">
    <location>
        <begin position="3"/>
        <end position="101"/>
    </location>
</feature>
<keyword evidence="4" id="KW-1133">Transmembrane helix</keyword>
<comment type="caution">
    <text evidence="6">The sequence shown here is derived from an EMBL/GenBank/DDBJ whole genome shotgun (WGS) entry which is preliminary data.</text>
</comment>
<dbReference type="Proteomes" id="UP000704611">
    <property type="component" value="Unassembled WGS sequence"/>
</dbReference>
<evidence type="ECO:0000256" key="4">
    <source>
        <dbReference type="SAM" id="Phobius"/>
    </source>
</evidence>
<name>A0ABS6MPY3_9GAMM</name>
<reference evidence="6 7" key="1">
    <citation type="submission" date="2021-06" db="EMBL/GenBank/DDBJ databases">
        <title>Rheinheimera indica sp. nov., isolated from deep-sea sediment.</title>
        <authorList>
            <person name="Wang Z."/>
            <person name="Zhang X.-Y."/>
        </authorList>
    </citation>
    <scope>NUCLEOTIDE SEQUENCE [LARGE SCALE GENOMIC DNA]</scope>
    <source>
        <strain evidence="6 7">SM2107</strain>
    </source>
</reference>
<dbReference type="PROSITE" id="PS51755">
    <property type="entry name" value="OMPR_PHOB"/>
    <property type="match status" value="1"/>
</dbReference>
<dbReference type="InterPro" id="IPR032485">
    <property type="entry name" value="LRP1-like_beta_prop"/>
</dbReference>
<feature type="DNA-binding region" description="OmpR/PhoB-type" evidence="2">
    <location>
        <begin position="3"/>
        <end position="101"/>
    </location>
</feature>
<evidence type="ECO:0000313" key="7">
    <source>
        <dbReference type="Proteomes" id="UP000704611"/>
    </source>
</evidence>
<dbReference type="InterPro" id="IPR001867">
    <property type="entry name" value="OmpR/PhoB-type_DNA-bd"/>
</dbReference>
<proteinExistence type="predicted"/>
<sequence length="702" mass="78271">MNKQQWQLGQLIFDPQRRTLQLNSQHCTLEPRQAELLLFLARHAGEPVSREQLINEIWDGRVVSESAINRAVSLLRKACASLDPETDYIATIPKLGYCLVPAASLIQPVTDTASKLNELPAQPDKTPQPFATDSTTARPAGPAGSRVSWLISALLLAVIALSLAWLKTVPAVSTVADKVLIPEPVTSFDGAEFDISSSDDGQLLFHRRDANGKIQFWLRSEQQDKPLIAAAVQALNGSISPDGNKLVYRRLDNGQCQIMLLPLRPVAPERQLFDCASDSVFEAAWSPDSEYFFYRLRQNKTRPYLVYRYQLATANQQQLTLADPASFNGAIALAVAADGGQLAIASYLTAQRSRLSLYQLADSKPPQLHHTTDLDINVVDLSWPAGQSLILAASNQLFTLAADFSLSHYFYSQQQVNSITSTGQQLFFASQQQQADIWRKPLADDGGDESATAHIYSSRLDLLPRVNQQDTELLFLSTRQGIHQLWRKPYNGPEHMLAAIPAPAGFIRFGWSNDQRSIFFSQQGAVYQLELADGHGGQLSQVFSAEHQAYVVNHGNDNNSLIYSSNKSGDWQLWRYQLQGAEHQQLTTQGGYSGYQLGDMLYYSKFHQDGLWQLDLASGEEQLLLADFDKVNWLNWQLQGESIIYYQPGAGIFRKPLAADAKPELLLADSPELVHHYSVSSRAIYFVKRQPPQGDIYRLPLP</sequence>
<evidence type="ECO:0000256" key="2">
    <source>
        <dbReference type="PROSITE-ProRule" id="PRU01091"/>
    </source>
</evidence>
<evidence type="ECO:0000256" key="1">
    <source>
        <dbReference type="ARBA" id="ARBA00023125"/>
    </source>
</evidence>
<evidence type="ECO:0000313" key="6">
    <source>
        <dbReference type="EMBL" id="MBV2130322.1"/>
    </source>
</evidence>
<protein>
    <submittedName>
        <fullName evidence="6">Winged helix-turn-helix domain-containing protein</fullName>
    </submittedName>
</protein>
<keyword evidence="7" id="KW-1185">Reference proteome</keyword>
<dbReference type="CDD" id="cd00383">
    <property type="entry name" value="trans_reg_C"/>
    <property type="match status" value="1"/>
</dbReference>
<dbReference type="PANTHER" id="PTHR36842">
    <property type="entry name" value="PROTEIN TOLB HOMOLOG"/>
    <property type="match status" value="1"/>
</dbReference>
<feature type="region of interest" description="Disordered" evidence="3">
    <location>
        <begin position="117"/>
        <end position="139"/>
    </location>
</feature>
<feature type="transmembrane region" description="Helical" evidence="4">
    <location>
        <begin position="147"/>
        <end position="166"/>
    </location>
</feature>
<dbReference type="Pfam" id="PF16472">
    <property type="entry name" value="DUF5050"/>
    <property type="match status" value="1"/>
</dbReference>
<keyword evidence="4" id="KW-0812">Transmembrane</keyword>
<evidence type="ECO:0000256" key="3">
    <source>
        <dbReference type="SAM" id="MobiDB-lite"/>
    </source>
</evidence>
<dbReference type="RefSeq" id="WP_217670435.1">
    <property type="nucleotide sequence ID" value="NZ_JAHRID010000007.1"/>
</dbReference>